<comment type="similarity">
    <text evidence="1">Belongs to the SMC family. SbcC subfamily.</text>
</comment>
<evidence type="ECO:0000313" key="8">
    <source>
        <dbReference type="Proteomes" id="UP000628079"/>
    </source>
</evidence>
<evidence type="ECO:0000256" key="4">
    <source>
        <dbReference type="SAM" id="Coils"/>
    </source>
</evidence>
<dbReference type="PANTHER" id="PTHR32114">
    <property type="entry name" value="ABC TRANSPORTER ABCH.3"/>
    <property type="match status" value="1"/>
</dbReference>
<comment type="caution">
    <text evidence="7">The sequence shown here is derived from an EMBL/GenBank/DDBJ whole genome shotgun (WGS) entry which is preliminary data.</text>
</comment>
<evidence type="ECO:0000259" key="6">
    <source>
        <dbReference type="Pfam" id="PF13476"/>
    </source>
</evidence>
<reference evidence="7" key="1">
    <citation type="journal article" date="2014" name="Int. J. Syst. Evol. Microbiol.">
        <title>Complete genome sequence of Corynebacterium casei LMG S-19264T (=DSM 44701T), isolated from a smear-ripened cheese.</title>
        <authorList>
            <consortium name="US DOE Joint Genome Institute (JGI-PGF)"/>
            <person name="Walter F."/>
            <person name="Albersmeier A."/>
            <person name="Kalinowski J."/>
            <person name="Ruckert C."/>
        </authorList>
    </citation>
    <scope>NUCLEOTIDE SEQUENCE</scope>
    <source>
        <strain evidence="7">CGMCC 1.10749</strain>
    </source>
</reference>
<feature type="domain" description="Rad50/SbcC-type AAA" evidence="6">
    <location>
        <begin position="6"/>
        <end position="181"/>
    </location>
</feature>
<keyword evidence="4" id="KW-0175">Coiled coil</keyword>
<dbReference type="Pfam" id="PF13476">
    <property type="entry name" value="AAA_23"/>
    <property type="match status" value="1"/>
</dbReference>
<comment type="subunit">
    <text evidence="2">Heterodimer of SbcC and SbcD.</text>
</comment>
<evidence type="ECO:0000256" key="1">
    <source>
        <dbReference type="ARBA" id="ARBA00006930"/>
    </source>
</evidence>
<dbReference type="GO" id="GO:0016887">
    <property type="term" value="F:ATP hydrolysis activity"/>
    <property type="evidence" value="ECO:0007669"/>
    <property type="project" value="InterPro"/>
</dbReference>
<evidence type="ECO:0000256" key="5">
    <source>
        <dbReference type="SAM" id="MobiDB-lite"/>
    </source>
</evidence>
<dbReference type="RefSeq" id="WP_188450329.1">
    <property type="nucleotide sequence ID" value="NZ_BMEA01000001.1"/>
</dbReference>
<reference evidence="7" key="2">
    <citation type="submission" date="2020-09" db="EMBL/GenBank/DDBJ databases">
        <authorList>
            <person name="Sun Q."/>
            <person name="Zhou Y."/>
        </authorList>
    </citation>
    <scope>NUCLEOTIDE SEQUENCE</scope>
    <source>
        <strain evidence="7">CGMCC 1.10749</strain>
    </source>
</reference>
<evidence type="ECO:0000256" key="3">
    <source>
        <dbReference type="ARBA" id="ARBA00013368"/>
    </source>
</evidence>
<gene>
    <name evidence="7" type="ORF">GCM10011314_01600</name>
</gene>
<dbReference type="SUPFAM" id="SSF52540">
    <property type="entry name" value="P-loop containing nucleoside triphosphate hydrolases"/>
    <property type="match status" value="1"/>
</dbReference>
<feature type="region of interest" description="Disordered" evidence="5">
    <location>
        <begin position="270"/>
        <end position="290"/>
    </location>
</feature>
<evidence type="ECO:0000313" key="7">
    <source>
        <dbReference type="EMBL" id="GGB66089.1"/>
    </source>
</evidence>
<dbReference type="AlphaFoldDB" id="A0A8H9FRJ6"/>
<dbReference type="Gene3D" id="3.40.50.300">
    <property type="entry name" value="P-loop containing nucleotide triphosphate hydrolases"/>
    <property type="match status" value="2"/>
</dbReference>
<dbReference type="EMBL" id="BMEA01000001">
    <property type="protein sequence ID" value="GGB66089.1"/>
    <property type="molecule type" value="Genomic_DNA"/>
</dbReference>
<dbReference type="PANTHER" id="PTHR32114:SF2">
    <property type="entry name" value="ABC TRANSPORTER ABCH.3"/>
    <property type="match status" value="1"/>
</dbReference>
<proteinExistence type="inferred from homology"/>
<dbReference type="InterPro" id="IPR038729">
    <property type="entry name" value="Rad50/SbcC_AAA"/>
</dbReference>
<name>A0A8H9FRJ6_9MICO</name>
<evidence type="ECO:0000256" key="2">
    <source>
        <dbReference type="ARBA" id="ARBA00011322"/>
    </source>
</evidence>
<feature type="coiled-coil region" evidence="4">
    <location>
        <begin position="655"/>
        <end position="699"/>
    </location>
</feature>
<dbReference type="GO" id="GO:0006302">
    <property type="term" value="P:double-strand break repair"/>
    <property type="evidence" value="ECO:0007669"/>
    <property type="project" value="InterPro"/>
</dbReference>
<dbReference type="Pfam" id="PF13558">
    <property type="entry name" value="SbcC_Walker_B"/>
    <property type="match status" value="1"/>
</dbReference>
<dbReference type="Proteomes" id="UP000628079">
    <property type="component" value="Unassembled WGS sequence"/>
</dbReference>
<protein>
    <recommendedName>
        <fullName evidence="3">Nuclease SbcCD subunit C</fullName>
    </recommendedName>
</protein>
<organism evidence="7 8">
    <name type="scientific">Knoellia flava</name>
    <dbReference type="NCBI Taxonomy" id="913969"/>
    <lineage>
        <taxon>Bacteria</taxon>
        <taxon>Bacillati</taxon>
        <taxon>Actinomycetota</taxon>
        <taxon>Actinomycetes</taxon>
        <taxon>Micrococcales</taxon>
        <taxon>Intrasporangiaceae</taxon>
        <taxon>Knoellia</taxon>
    </lineage>
</organism>
<dbReference type="InterPro" id="IPR027417">
    <property type="entry name" value="P-loop_NTPase"/>
</dbReference>
<accession>A0A8H9FRJ6</accession>
<sequence length="1100" mass="114394">MRIHRLRATAFGPFPDEVTVDFDALTASGLFLIHGPTGAGKTSLLDAICFALFADVPGVRDRRGIVSDHAAPTATPSVELEFTCGTRRFRLTRTPAHVRPKKRGTGTIESPATVSLSEQEGEGWRVLSTRNDEAAEVIHDVLGLGKEQFAKVAMLPQGEFAAFLTAKDDERRALLEKLFDITRFADVEEWLVDQRRASEAAVAAVRAGIDTDLARLADVVAASGLVEGHGVAGVHGVTVDGVAEHDGFAGGHLAENDGFAGGHLAENDGFARGDDLHEDDPAAGATTAGATTTGATVAGAAVAGSAGPPSVDDSPAAIRARLEAIGAELDAQLSEAMVALDVAVSEESLAALAAERTRALVALRSRATVARTALADLDAAADDIAAVRAAHDEGRRAAGVRGHLDAVLRAEAETHRLATLADQKTARVRSSIPGATDPATVLADLVVHDDTLRELVRLERQAAARADLAREQQQAVEHAGRVLETADADRSAAQAKAAETETGLAAAVEASASLGGAVAAADDARRRLRLAERVVADEATVARLVAAAADARTAAQDARDAEQDLVARRLEQMAAELAEGLVDGDSCPVCGAHDHPAPATATARVTAEELDAARLRHSTLVAEHQRAESTAASARALLADALDTLGVQAPRELDLEAEAALVASAEQRRDELRHSAGARAALERTLAAARAEVARVDEAVAAAGRALAKATTLVEQATEAQTADDAAMSQLTESHAACPCSGGPDTEALETDVAGRAQPAEVVAQRHRRLVDEATGWAEAVEGHSTAVARHEEAVVAATAAAVEAGFESVEQAAHALVAPATLERLGDRVRDHDRARSTARAVLDDPEVQAAEAAPEPNLDLVVAAAQQARTALLEAQSLQTRAASAAKSFAAVRASLTAGLDVAGPMLERHHRVKDLADTFAGGGINNTLRMRLTSYVLAARLEKVAQLANERLRVMGDGRYRLEHSDRLAARGARSGLGLRVLDQWTGVTRETSTLSGGEAFMASLALALGLADAVREESGGFDLGTLFVDEGFGTLDDESLEQVITVLDSLREGGRAVGVVSHVGELRSRITSQLVVRKTASGSTVAVSTPGAESAA</sequence>